<evidence type="ECO:0000313" key="1">
    <source>
        <dbReference type="EMBL" id="GFF43781.1"/>
    </source>
</evidence>
<dbReference type="EMBL" id="BLKC01000055">
    <property type="protein sequence ID" value="GFF43781.1"/>
    <property type="molecule type" value="Genomic_DNA"/>
</dbReference>
<name>A0A8H3P243_9EURO</name>
<sequence>MSSFVLGLEKNKPLQILPTLEEALRGRKTLRVHHIAAIDAEVMEERYNDDNRIQKSLTPNTPLKTGWQPKICTPVKWVPCLAVLRFQSQSHKKKYRDTGIKKKKP</sequence>
<protein>
    <submittedName>
        <fullName evidence="1">Uncharacterized protein</fullName>
    </submittedName>
</protein>
<organism evidence="1 2">
    <name type="scientific">Aspergillus udagawae</name>
    <dbReference type="NCBI Taxonomy" id="91492"/>
    <lineage>
        <taxon>Eukaryota</taxon>
        <taxon>Fungi</taxon>
        <taxon>Dikarya</taxon>
        <taxon>Ascomycota</taxon>
        <taxon>Pezizomycotina</taxon>
        <taxon>Eurotiomycetes</taxon>
        <taxon>Eurotiomycetidae</taxon>
        <taxon>Eurotiales</taxon>
        <taxon>Aspergillaceae</taxon>
        <taxon>Aspergillus</taxon>
        <taxon>Aspergillus subgen. Fumigati</taxon>
    </lineage>
</organism>
<reference evidence="1 2" key="1">
    <citation type="submission" date="2020-01" db="EMBL/GenBank/DDBJ databases">
        <title>Draft genome sequence of Aspergillus udagawae IFM 46972.</title>
        <authorList>
            <person name="Takahashi H."/>
            <person name="Yaguchi T."/>
        </authorList>
    </citation>
    <scope>NUCLEOTIDE SEQUENCE [LARGE SCALE GENOMIC DNA]</scope>
    <source>
        <strain evidence="1 2">IFM 46972</strain>
    </source>
</reference>
<dbReference type="AlphaFoldDB" id="A0A8H3P243"/>
<comment type="caution">
    <text evidence="1">The sequence shown here is derived from an EMBL/GenBank/DDBJ whole genome shotgun (WGS) entry which is preliminary data.</text>
</comment>
<evidence type="ECO:0000313" key="2">
    <source>
        <dbReference type="Proteomes" id="UP000465221"/>
    </source>
</evidence>
<gene>
    <name evidence="1" type="ORF">IFM46972_07323</name>
</gene>
<accession>A0A8H3P243</accession>
<dbReference type="Proteomes" id="UP000465221">
    <property type="component" value="Unassembled WGS sequence"/>
</dbReference>
<proteinExistence type="predicted"/>